<dbReference type="GO" id="GO:0006751">
    <property type="term" value="P:glutathione catabolic process"/>
    <property type="evidence" value="ECO:0007669"/>
    <property type="project" value="InterPro"/>
</dbReference>
<evidence type="ECO:0000256" key="2">
    <source>
        <dbReference type="PIRSR" id="PIRSR600101-1"/>
    </source>
</evidence>
<dbReference type="EMBL" id="JACKWZ010000026">
    <property type="protein sequence ID" value="KAF9421171.1"/>
    <property type="molecule type" value="Genomic_DNA"/>
</dbReference>
<dbReference type="Proteomes" id="UP000648187">
    <property type="component" value="Unassembled WGS sequence"/>
</dbReference>
<dbReference type="PRINTS" id="PR01210">
    <property type="entry name" value="GGTRANSPTASE"/>
</dbReference>
<dbReference type="InterPro" id="IPR043138">
    <property type="entry name" value="GGT_lsub"/>
</dbReference>
<comment type="caution">
    <text evidence="4">The sequence shown here is derived from an EMBL/GenBank/DDBJ whole genome shotgun (WGS) entry which is preliminary data.</text>
</comment>
<organism evidence="4 5">
    <name type="scientific">Spodoptera exigua</name>
    <name type="common">Beet armyworm</name>
    <name type="synonym">Noctua fulgens</name>
    <dbReference type="NCBI Taxonomy" id="7107"/>
    <lineage>
        <taxon>Eukaryota</taxon>
        <taxon>Metazoa</taxon>
        <taxon>Ecdysozoa</taxon>
        <taxon>Arthropoda</taxon>
        <taxon>Hexapoda</taxon>
        <taxon>Insecta</taxon>
        <taxon>Pterygota</taxon>
        <taxon>Neoptera</taxon>
        <taxon>Endopterygota</taxon>
        <taxon>Lepidoptera</taxon>
        <taxon>Glossata</taxon>
        <taxon>Ditrysia</taxon>
        <taxon>Noctuoidea</taxon>
        <taxon>Noctuidae</taxon>
        <taxon>Amphipyrinae</taxon>
        <taxon>Spodoptera</taxon>
    </lineage>
</organism>
<keyword evidence="1" id="KW-0800">Toxin</keyword>
<dbReference type="InterPro" id="IPR000101">
    <property type="entry name" value="GGT_peptidase"/>
</dbReference>
<accession>A0A835GQK6</accession>
<dbReference type="Gene3D" id="3.60.20.40">
    <property type="match status" value="1"/>
</dbReference>
<evidence type="ECO:0000313" key="5">
    <source>
        <dbReference type="Proteomes" id="UP000648187"/>
    </source>
</evidence>
<dbReference type="InterPro" id="IPR029055">
    <property type="entry name" value="Ntn_hydrolases_N"/>
</dbReference>
<dbReference type="Pfam" id="PF01019">
    <property type="entry name" value="G_glu_transpept"/>
    <property type="match status" value="1"/>
</dbReference>
<feature type="active site" description="Nucleophile" evidence="2">
    <location>
        <position position="332"/>
    </location>
</feature>
<dbReference type="AlphaFoldDB" id="A0A835GQK6"/>
<evidence type="ECO:0000313" key="4">
    <source>
        <dbReference type="EMBL" id="KAF9421171.1"/>
    </source>
</evidence>
<dbReference type="SUPFAM" id="SSF56235">
    <property type="entry name" value="N-terminal nucleophile aminohydrolases (Ntn hydrolases)"/>
    <property type="match status" value="1"/>
</dbReference>
<dbReference type="GO" id="GO:0036374">
    <property type="term" value="F:glutathione hydrolase activity"/>
    <property type="evidence" value="ECO:0007669"/>
    <property type="project" value="InterPro"/>
</dbReference>
<sequence length="512" mass="56167">MVQKIFNLAPYYSTCGNTICPVYGETTTNPIYGVTGYSDKRTHQRPYYYVTGSLLGGSIFSCSHYAVFFSTTWSSGPLSIGVPGELRGMWAAHKRWGKLPWETLVAPSLDLCRNGFAMSKVMYDGLESAPYIKNDPHLRKMYFNTAKGQFHKPGTMVKPSEALCNTYQRIAENGGDDLYNGTLAADFLDDLERVGSIITAEDLRQYEAKITEPIAVPLSNGDTFYSPPPPSSGAILVNILNILSGYNFTASSINTTEDKILTYHRIIEAFKYAYATRTKLGDSDFLDLSELIRNVTTPEYGTEVRLRINDTATSNDTATYGADTYNQPDAGTAHISIIAGNGDAVYGAGFSTLKTGIVMNNVMDDFSSPGITNYFGLKPSPANFIAPHKRPMSSMSPSIIVDRNGNAKLVIGASGGTKITTAVALVTIRKLWFDQSIKEAVDEARIHHQITPMHVEYEFGVTEDIVKGLRAKGHGMVRYRSRGSIICALYRNRTAIYANADFRKGGDVAGMD</sequence>
<gene>
    <name evidence="4" type="ORF">HW555_002883</name>
</gene>
<dbReference type="GO" id="GO:0005886">
    <property type="term" value="C:plasma membrane"/>
    <property type="evidence" value="ECO:0007669"/>
    <property type="project" value="TreeGrafter"/>
</dbReference>
<evidence type="ECO:0000256" key="3">
    <source>
        <dbReference type="PIRSR" id="PIRSR600101-2"/>
    </source>
</evidence>
<dbReference type="Gene3D" id="1.10.246.130">
    <property type="match status" value="1"/>
</dbReference>
<proteinExistence type="predicted"/>
<name>A0A835GQK6_SPOEX</name>
<reference evidence="4" key="1">
    <citation type="submission" date="2020-08" db="EMBL/GenBank/DDBJ databases">
        <title>Spodoptera exigua strain:BAW_Kor-Di-RS1 Genome sequencing and assembly.</title>
        <authorList>
            <person name="Kim J."/>
            <person name="Nam H.Y."/>
            <person name="Kwon M."/>
            <person name="Choi J.H."/>
            <person name="Cho S.R."/>
            <person name="Kim G.-H."/>
        </authorList>
    </citation>
    <scope>NUCLEOTIDE SEQUENCE</scope>
    <source>
        <strain evidence="4">BAW_Kor-Di-RS1</strain>
        <tissue evidence="4">Whole-body</tissue>
    </source>
</reference>
<protein>
    <submittedName>
        <fullName evidence="4">Uncharacterized protein</fullName>
    </submittedName>
</protein>
<dbReference type="PANTHER" id="PTHR11686">
    <property type="entry name" value="GAMMA GLUTAMYL TRANSPEPTIDASE"/>
    <property type="match status" value="1"/>
</dbReference>
<dbReference type="InterPro" id="IPR043137">
    <property type="entry name" value="GGT_ssub_C"/>
</dbReference>
<dbReference type="PANTHER" id="PTHR11686:SF9">
    <property type="entry name" value="RE13973P"/>
    <property type="match status" value="1"/>
</dbReference>
<dbReference type="FunFam" id="1.10.246.130:FF:000002">
    <property type="entry name" value="glutathione hydrolase 1 proenzyme"/>
    <property type="match status" value="1"/>
</dbReference>
<feature type="binding site" evidence="3">
    <location>
        <position position="365"/>
    </location>
    <ligand>
        <name>L-glutamate</name>
        <dbReference type="ChEBI" id="CHEBI:29985"/>
    </ligand>
</feature>
<keyword evidence="1" id="KW-1199">Hemostasis impairing toxin</keyword>
<dbReference type="FunFam" id="3.60.20.40:FF:000001">
    <property type="entry name" value="Gamma-glutamyltranspeptidase 1"/>
    <property type="match status" value="1"/>
</dbReference>
<keyword evidence="1" id="KW-1202">Platelet aggregation activating toxin</keyword>
<feature type="binding site" evidence="3">
    <location>
        <position position="416"/>
    </location>
    <ligand>
        <name>L-glutamate</name>
        <dbReference type="ChEBI" id="CHEBI:29985"/>
    </ligand>
</feature>
<evidence type="ECO:0000256" key="1">
    <source>
        <dbReference type="ARBA" id="ARBA00084097"/>
    </source>
</evidence>
<feature type="binding site" evidence="3">
    <location>
        <begin position="393"/>
        <end position="394"/>
    </location>
    <ligand>
        <name>L-glutamate</name>
        <dbReference type="ChEBI" id="CHEBI:29985"/>
    </ligand>
</feature>
<keyword evidence="5" id="KW-1185">Reference proteome</keyword>